<feature type="coiled-coil region" evidence="1">
    <location>
        <begin position="414"/>
        <end position="441"/>
    </location>
</feature>
<keyword evidence="1" id="KW-0175">Coiled coil</keyword>
<feature type="compositionally biased region" description="Polar residues" evidence="2">
    <location>
        <begin position="37"/>
        <end position="56"/>
    </location>
</feature>
<sequence length="1027" mass="114451">MSSGSGVLEELQEAVHPPTSAGAGPSTSNLAEYIRGYSSSTDSVCNPTPTSNVGNSESRRILSMDGFSNALGDDSSESPTLKYNPEVVFDEGPKLVKAMEESLKPLLIESKVRKGVWRQDLDHLQRRILPKTLIAICGATGAGKSSLLNAILKDNIIPTSGVEACTSVVTEISYHSGPRIIGNVSFLSSDDWSDELSLALKDLEGVKRSDLHGREGPAEIAWHKIHAVYPTIEFERLVGVNRMDVQTILDHDPAVSQLLGTTKEISSKNSAGFRKKIGKYIDSDDRKDTSGRGQPPGRRKKLWPLIRQVSIQCNAEALSTGAILVDLPGAADTNAARSNIAKGYMKKASNVWIVAPIERAIVNKTARDLLDTAFKTQLLSSYDDHFITFIASKCDVISFEETCRELHLYNDPELQEINSDRARIQEDLSRARRQKDEISNLINKALYPERHFTSPSTSENKKRKNRRVRKKVAPKKIKREDPESIYDGNDSSSELTSLTESNAEDGADDFQSNQTAGTVSRIERSIETLRREHADLIEEESRLEKQLATAQKRRNTFCSMRRSEHARKRLKEDFRAGIRELDEAAAEERDPENWDPAESIRDYDTINLPVFACSSSEYAKLTKQVKGDGEPSCFSNVDDTGIPALQGWCHRLTAKFQQRAAREFITDLTSFVETVQSYIERVGIVTLDDRANLREIWETKGLINSVKSHGSVSTESDTNSHSSDIAMALVHELCASADNCVNGLQSHFRKGLETKCQLGAAKASALAVSKVNEFARKARYFQTYRATLCRHGKWSAIDVNDALIDPFRKTIAFSWSSLFNQVSFKGLEDEITEKIRRFLQEFELAAAPRLRPRIRTQGELCIKEAKQTLVASMTAISSLLGKEQRAISRGMTSRMQERLSTGYDDALAEIGGKGSFGRSKDTFRAYVDLHHDEMFRGEAADIVASVETLVNSLRSSFVQSIRTLVEKIEVNLSVLWEEIDDDPRQMRARKDALDTVNMVQLQVAKWSEAARLLEKGKAREAPHAIII</sequence>
<dbReference type="PANTHER" id="PTHR36681:SF3">
    <property type="entry name" value="NUCLEAR GTPASE, GERMINAL CENTER-ASSOCIATED, TANDEM DUPLICATE 3"/>
    <property type="match status" value="1"/>
</dbReference>
<dbReference type="EMBL" id="JACGCI010000005">
    <property type="protein sequence ID" value="KAF6763819.1"/>
    <property type="molecule type" value="Genomic_DNA"/>
</dbReference>
<name>A0A8H6MFD0_9AGAR</name>
<proteinExistence type="predicted"/>
<evidence type="ECO:0000313" key="5">
    <source>
        <dbReference type="Proteomes" id="UP000521943"/>
    </source>
</evidence>
<keyword evidence="5" id="KW-1185">Reference proteome</keyword>
<gene>
    <name evidence="4" type="ORF">DFP72DRAFT_873471</name>
</gene>
<dbReference type="SUPFAM" id="SSF52540">
    <property type="entry name" value="P-loop containing nucleoside triphosphate hydrolases"/>
    <property type="match status" value="1"/>
</dbReference>
<dbReference type="AlphaFoldDB" id="A0A8H6MFD0"/>
<evidence type="ECO:0000259" key="3">
    <source>
        <dbReference type="Pfam" id="PF00350"/>
    </source>
</evidence>
<organism evidence="4 5">
    <name type="scientific">Ephemerocybe angulata</name>
    <dbReference type="NCBI Taxonomy" id="980116"/>
    <lineage>
        <taxon>Eukaryota</taxon>
        <taxon>Fungi</taxon>
        <taxon>Dikarya</taxon>
        <taxon>Basidiomycota</taxon>
        <taxon>Agaricomycotina</taxon>
        <taxon>Agaricomycetes</taxon>
        <taxon>Agaricomycetidae</taxon>
        <taxon>Agaricales</taxon>
        <taxon>Agaricineae</taxon>
        <taxon>Psathyrellaceae</taxon>
        <taxon>Ephemerocybe</taxon>
    </lineage>
</organism>
<dbReference type="OrthoDB" id="3598281at2759"/>
<dbReference type="InterPro" id="IPR027417">
    <property type="entry name" value="P-loop_NTPase"/>
</dbReference>
<accession>A0A8H6MFD0</accession>
<dbReference type="Proteomes" id="UP000521943">
    <property type="component" value="Unassembled WGS sequence"/>
</dbReference>
<evidence type="ECO:0000313" key="4">
    <source>
        <dbReference type="EMBL" id="KAF6763819.1"/>
    </source>
</evidence>
<feature type="compositionally biased region" description="Basic residues" evidence="2">
    <location>
        <begin position="461"/>
        <end position="477"/>
    </location>
</feature>
<protein>
    <recommendedName>
        <fullName evidence="3">Dynamin N-terminal domain-containing protein</fullName>
    </recommendedName>
</protein>
<comment type="caution">
    <text evidence="4">The sequence shown here is derived from an EMBL/GenBank/DDBJ whole genome shotgun (WGS) entry which is preliminary data.</text>
</comment>
<dbReference type="Pfam" id="PF00350">
    <property type="entry name" value="Dynamin_N"/>
    <property type="match status" value="1"/>
</dbReference>
<evidence type="ECO:0000256" key="1">
    <source>
        <dbReference type="SAM" id="Coils"/>
    </source>
</evidence>
<feature type="domain" description="Dynamin N-terminal" evidence="3">
    <location>
        <begin position="134"/>
        <end position="370"/>
    </location>
</feature>
<evidence type="ECO:0000256" key="2">
    <source>
        <dbReference type="SAM" id="MobiDB-lite"/>
    </source>
</evidence>
<dbReference type="PANTHER" id="PTHR36681">
    <property type="entry name" value="NUCLEAR GTPASE, GERMINAL CENTER-ASSOCIATED, TANDEM DUPLICATE 3"/>
    <property type="match status" value="1"/>
</dbReference>
<feature type="region of interest" description="Disordered" evidence="2">
    <location>
        <begin position="449"/>
        <end position="519"/>
    </location>
</feature>
<feature type="compositionally biased region" description="Low complexity" evidence="2">
    <location>
        <begin position="491"/>
        <end position="501"/>
    </location>
</feature>
<reference evidence="4 5" key="1">
    <citation type="submission" date="2020-07" db="EMBL/GenBank/DDBJ databases">
        <title>Comparative genomics of pyrophilous fungi reveals a link between fire events and developmental genes.</title>
        <authorList>
            <consortium name="DOE Joint Genome Institute"/>
            <person name="Steindorff A.S."/>
            <person name="Carver A."/>
            <person name="Calhoun S."/>
            <person name="Stillman K."/>
            <person name="Liu H."/>
            <person name="Lipzen A."/>
            <person name="Pangilinan J."/>
            <person name="Labutti K."/>
            <person name="Bruns T.D."/>
            <person name="Grigoriev I.V."/>
        </authorList>
    </citation>
    <scope>NUCLEOTIDE SEQUENCE [LARGE SCALE GENOMIC DNA]</scope>
    <source>
        <strain evidence="4 5">CBS 144469</strain>
    </source>
</reference>
<dbReference type="InterPro" id="IPR045063">
    <property type="entry name" value="Dynamin_N"/>
</dbReference>
<dbReference type="Gene3D" id="3.40.50.300">
    <property type="entry name" value="P-loop containing nucleotide triphosphate hydrolases"/>
    <property type="match status" value="1"/>
</dbReference>
<feature type="coiled-coil region" evidence="1">
    <location>
        <begin position="519"/>
        <end position="587"/>
    </location>
</feature>
<feature type="region of interest" description="Disordered" evidence="2">
    <location>
        <begin position="1"/>
        <end position="59"/>
    </location>
</feature>